<evidence type="ECO:0000313" key="2">
    <source>
        <dbReference type="Proteomes" id="UP000178249"/>
    </source>
</evidence>
<dbReference type="SUPFAM" id="SSF140990">
    <property type="entry name" value="FtsH protease domain-like"/>
    <property type="match status" value="1"/>
</dbReference>
<name>A0A1F6C613_9BACT</name>
<reference evidence="1 2" key="1">
    <citation type="journal article" date="2016" name="Nat. Commun.">
        <title>Thousands of microbial genomes shed light on interconnected biogeochemical processes in an aquifer system.</title>
        <authorList>
            <person name="Anantharaman K."/>
            <person name="Brown C.T."/>
            <person name="Hug L.A."/>
            <person name="Sharon I."/>
            <person name="Castelle C.J."/>
            <person name="Probst A.J."/>
            <person name="Thomas B.C."/>
            <person name="Singh A."/>
            <person name="Wilkins M.J."/>
            <person name="Karaoz U."/>
            <person name="Brodie E.L."/>
            <person name="Williams K.H."/>
            <person name="Hubbard S.S."/>
            <person name="Banfield J.F."/>
        </authorList>
    </citation>
    <scope>NUCLEOTIDE SEQUENCE [LARGE SCALE GENOMIC DNA]</scope>
</reference>
<evidence type="ECO:0000313" key="1">
    <source>
        <dbReference type="EMBL" id="OGG44522.1"/>
    </source>
</evidence>
<dbReference type="AlphaFoldDB" id="A0A1F6C613"/>
<protein>
    <submittedName>
        <fullName evidence="1">Uncharacterized protein</fullName>
    </submittedName>
</protein>
<dbReference type="Proteomes" id="UP000178249">
    <property type="component" value="Unassembled WGS sequence"/>
</dbReference>
<dbReference type="InterPro" id="IPR037219">
    <property type="entry name" value="Peptidase_M41-like"/>
</dbReference>
<sequence length="221" mass="24376">MKEAINFLPEREGETILPDGTIIVIEYLNKVEISNYSDVDEHEAEHAVVAIRNGTAVIEASVVPEGNTLGHVSLGSPDPIAGATSHGRKGSGGDKQIVEAQGHNFESLAKTSHAIVAKNKSHVRAVASALQRERKLSGKRIREIMDQVDEGEKFRIRIIKPDGKVETLTQRAKEKKSIPIEIKHKAATNDNEKNFQDRKKIIHTGIKEREFIPESELPKAA</sequence>
<dbReference type="GO" id="GO:0004222">
    <property type="term" value="F:metalloendopeptidase activity"/>
    <property type="evidence" value="ECO:0007669"/>
    <property type="project" value="InterPro"/>
</dbReference>
<accession>A0A1F6C613</accession>
<dbReference type="GO" id="GO:0005524">
    <property type="term" value="F:ATP binding"/>
    <property type="evidence" value="ECO:0007669"/>
    <property type="project" value="InterPro"/>
</dbReference>
<dbReference type="EMBL" id="MFKP01000007">
    <property type="protein sequence ID" value="OGG44522.1"/>
    <property type="molecule type" value="Genomic_DNA"/>
</dbReference>
<dbReference type="GO" id="GO:0006508">
    <property type="term" value="P:proteolysis"/>
    <property type="evidence" value="ECO:0007669"/>
    <property type="project" value="InterPro"/>
</dbReference>
<organism evidence="1 2">
    <name type="scientific">Candidatus Kaiserbacteria bacterium RIFCSPHIGHO2_01_FULL_48_10</name>
    <dbReference type="NCBI Taxonomy" id="1798476"/>
    <lineage>
        <taxon>Bacteria</taxon>
        <taxon>Candidatus Kaiseribacteriota</taxon>
    </lineage>
</organism>
<gene>
    <name evidence="1" type="ORF">A2841_02935</name>
</gene>
<proteinExistence type="predicted"/>
<comment type="caution">
    <text evidence="1">The sequence shown here is derived from an EMBL/GenBank/DDBJ whole genome shotgun (WGS) entry which is preliminary data.</text>
</comment>
<dbReference type="GO" id="GO:0004176">
    <property type="term" value="F:ATP-dependent peptidase activity"/>
    <property type="evidence" value="ECO:0007669"/>
    <property type="project" value="InterPro"/>
</dbReference>